<evidence type="ECO:0000313" key="5">
    <source>
        <dbReference type="EMBL" id="MEK8131674.1"/>
    </source>
</evidence>
<dbReference type="Proteomes" id="UP001469365">
    <property type="component" value="Unassembled WGS sequence"/>
</dbReference>
<dbReference type="CDD" id="cd16344">
    <property type="entry name" value="LMWPAP"/>
    <property type="match status" value="1"/>
</dbReference>
<keyword evidence="3" id="KW-0904">Protein phosphatase</keyword>
<feature type="domain" description="Phosphotyrosine protein phosphatase I" evidence="4">
    <location>
        <begin position="3"/>
        <end position="190"/>
    </location>
</feature>
<dbReference type="PANTHER" id="PTHR11717">
    <property type="entry name" value="LOW MOLECULAR WEIGHT PROTEIN TYROSINE PHOSPHATASE"/>
    <property type="match status" value="1"/>
</dbReference>
<organism evidence="5 6">
    <name type="scientific">Paenibacillus filicis</name>
    <dbReference type="NCBI Taxonomy" id="669464"/>
    <lineage>
        <taxon>Bacteria</taxon>
        <taxon>Bacillati</taxon>
        <taxon>Bacillota</taxon>
        <taxon>Bacilli</taxon>
        <taxon>Bacillales</taxon>
        <taxon>Paenibacillaceae</taxon>
        <taxon>Paenibacillus</taxon>
    </lineage>
</organism>
<dbReference type="PANTHER" id="PTHR11717:SF31">
    <property type="entry name" value="LOW MOLECULAR WEIGHT PROTEIN-TYROSINE-PHOSPHATASE ETP-RELATED"/>
    <property type="match status" value="1"/>
</dbReference>
<dbReference type="InterPro" id="IPR036196">
    <property type="entry name" value="Ptyr_pPase_sf"/>
</dbReference>
<evidence type="ECO:0000313" key="6">
    <source>
        <dbReference type="Proteomes" id="UP001469365"/>
    </source>
</evidence>
<keyword evidence="6" id="KW-1185">Reference proteome</keyword>
<dbReference type="Pfam" id="PF01451">
    <property type="entry name" value="LMWPc"/>
    <property type="match status" value="1"/>
</dbReference>
<name>A0ABU9DS31_9BACL</name>
<dbReference type="InterPro" id="IPR023485">
    <property type="entry name" value="Ptyr_pPase"/>
</dbReference>
<evidence type="ECO:0000256" key="3">
    <source>
        <dbReference type="ARBA" id="ARBA00022912"/>
    </source>
</evidence>
<evidence type="ECO:0000259" key="4">
    <source>
        <dbReference type="SMART" id="SM00226"/>
    </source>
</evidence>
<evidence type="ECO:0000256" key="1">
    <source>
        <dbReference type="ARBA" id="ARBA00011063"/>
    </source>
</evidence>
<dbReference type="EMBL" id="JBBPCC010000023">
    <property type="protein sequence ID" value="MEK8131674.1"/>
    <property type="molecule type" value="Genomic_DNA"/>
</dbReference>
<dbReference type="Gene3D" id="3.40.50.2300">
    <property type="match status" value="1"/>
</dbReference>
<evidence type="ECO:0000256" key="2">
    <source>
        <dbReference type="ARBA" id="ARBA00022801"/>
    </source>
</evidence>
<comment type="similarity">
    <text evidence="1">Belongs to the low molecular weight phosphotyrosine protein phosphatase family.</text>
</comment>
<sequence length="195" mass="21378">MMKRLLFVCTGNTCRSPMAEGLMRSIAAREGLAGLEIRSAGVAAYQGVPISDHAASVLRARGAEPVSGSTALSQQLVEWSDLVLTMTSSHKRHTIQLYPASVDKVFTLKEYVQADPEGEQRLAELESLLSELQLKQALGESIGDEERRRLSALQQQQSSPDIEDPFGGSIRHYQSSADEIEQCLHLLAAKLKRES</sequence>
<dbReference type="SUPFAM" id="SSF52788">
    <property type="entry name" value="Phosphotyrosine protein phosphatases I"/>
    <property type="match status" value="1"/>
</dbReference>
<accession>A0ABU9DS31</accession>
<dbReference type="InterPro" id="IPR017867">
    <property type="entry name" value="Tyr_phospatase_low_mol_wt"/>
</dbReference>
<gene>
    <name evidence="5" type="ORF">WMW72_27585</name>
</gene>
<dbReference type="RefSeq" id="WP_341418808.1">
    <property type="nucleotide sequence ID" value="NZ_JBBPCC010000023.1"/>
</dbReference>
<dbReference type="SMART" id="SM00226">
    <property type="entry name" value="LMWPc"/>
    <property type="match status" value="1"/>
</dbReference>
<reference evidence="5 6" key="1">
    <citation type="submission" date="2024-04" db="EMBL/GenBank/DDBJ databases">
        <title>draft genome sequnece of Paenibacillus filicis.</title>
        <authorList>
            <person name="Kim D.-U."/>
        </authorList>
    </citation>
    <scope>NUCLEOTIDE SEQUENCE [LARGE SCALE GENOMIC DNA]</scope>
    <source>
        <strain evidence="5 6">KACC14197</strain>
    </source>
</reference>
<protein>
    <submittedName>
        <fullName evidence="5">Low molecular weight protein arginine phosphatase</fullName>
    </submittedName>
</protein>
<comment type="caution">
    <text evidence="5">The sequence shown here is derived from an EMBL/GenBank/DDBJ whole genome shotgun (WGS) entry which is preliminary data.</text>
</comment>
<dbReference type="InterPro" id="IPR050438">
    <property type="entry name" value="LMW_PTPase"/>
</dbReference>
<proteinExistence type="inferred from homology"/>
<dbReference type="PRINTS" id="PR00719">
    <property type="entry name" value="LMWPTPASE"/>
</dbReference>
<keyword evidence="2" id="KW-0378">Hydrolase</keyword>